<reference evidence="4 5" key="1">
    <citation type="submission" date="2023-07" db="EMBL/GenBank/DDBJ databases">
        <title>Sequencing the genomes of 1000 actinobacteria strains.</title>
        <authorList>
            <person name="Klenk H.-P."/>
        </authorList>
    </citation>
    <scope>NUCLEOTIDE SEQUENCE [LARGE SCALE GENOMIC DNA]</scope>
    <source>
        <strain evidence="4 5">DSM 46740</strain>
    </source>
</reference>
<name>A0ABT9QUH9_9ACTN</name>
<evidence type="ECO:0000259" key="3">
    <source>
        <dbReference type="PROSITE" id="PS51898"/>
    </source>
</evidence>
<evidence type="ECO:0000256" key="2">
    <source>
        <dbReference type="SAM" id="MobiDB-lite"/>
    </source>
</evidence>
<keyword evidence="5" id="KW-1185">Reference proteome</keyword>
<feature type="domain" description="Tyr recombinase" evidence="3">
    <location>
        <begin position="1"/>
        <end position="65"/>
    </location>
</feature>
<dbReference type="InterPro" id="IPR002104">
    <property type="entry name" value="Integrase_catalytic"/>
</dbReference>
<dbReference type="Pfam" id="PF00589">
    <property type="entry name" value="Phage_integrase"/>
    <property type="match status" value="1"/>
</dbReference>
<dbReference type="CDD" id="cd00397">
    <property type="entry name" value="DNA_BRE_C"/>
    <property type="match status" value="1"/>
</dbReference>
<sequence>MLNLRGGQAGVGNQAAHNFRRTFIGELLDAGVDLATAQALAGHSSSGTTARYDRQPEKTRRDAVDRLRTPRAAPLPGAVRSRDRTG</sequence>
<protein>
    <submittedName>
        <fullName evidence="4">Integrase</fullName>
    </submittedName>
</protein>
<dbReference type="InterPro" id="IPR013762">
    <property type="entry name" value="Integrase-like_cat_sf"/>
</dbReference>
<evidence type="ECO:0000313" key="4">
    <source>
        <dbReference type="EMBL" id="MDP9850421.1"/>
    </source>
</evidence>
<comment type="caution">
    <text evidence="4">The sequence shown here is derived from an EMBL/GenBank/DDBJ whole genome shotgun (WGS) entry which is preliminary data.</text>
</comment>
<evidence type="ECO:0000313" key="5">
    <source>
        <dbReference type="Proteomes" id="UP001225356"/>
    </source>
</evidence>
<dbReference type="Gene3D" id="1.10.443.10">
    <property type="entry name" value="Intergrase catalytic core"/>
    <property type="match status" value="1"/>
</dbReference>
<dbReference type="Proteomes" id="UP001225356">
    <property type="component" value="Unassembled WGS sequence"/>
</dbReference>
<dbReference type="SUPFAM" id="SSF56349">
    <property type="entry name" value="DNA breaking-rejoining enzymes"/>
    <property type="match status" value="1"/>
</dbReference>
<feature type="compositionally biased region" description="Basic and acidic residues" evidence="2">
    <location>
        <begin position="51"/>
        <end position="68"/>
    </location>
</feature>
<organism evidence="4 5">
    <name type="scientific">Streptosporangium lutulentum</name>
    <dbReference type="NCBI Taxonomy" id="1461250"/>
    <lineage>
        <taxon>Bacteria</taxon>
        <taxon>Bacillati</taxon>
        <taxon>Actinomycetota</taxon>
        <taxon>Actinomycetes</taxon>
        <taxon>Streptosporangiales</taxon>
        <taxon>Streptosporangiaceae</taxon>
        <taxon>Streptosporangium</taxon>
    </lineage>
</organism>
<evidence type="ECO:0000256" key="1">
    <source>
        <dbReference type="ARBA" id="ARBA00023172"/>
    </source>
</evidence>
<dbReference type="PROSITE" id="PS51898">
    <property type="entry name" value="TYR_RECOMBINASE"/>
    <property type="match status" value="1"/>
</dbReference>
<proteinExistence type="predicted"/>
<accession>A0ABT9QUH9</accession>
<gene>
    <name evidence="4" type="ORF">J2853_009717</name>
</gene>
<dbReference type="RefSeq" id="WP_307569440.1">
    <property type="nucleotide sequence ID" value="NZ_JAUSQU010000003.1"/>
</dbReference>
<dbReference type="InterPro" id="IPR011010">
    <property type="entry name" value="DNA_brk_join_enz"/>
</dbReference>
<keyword evidence="1" id="KW-0233">DNA recombination</keyword>
<dbReference type="EMBL" id="JAUSQU010000003">
    <property type="protein sequence ID" value="MDP9850421.1"/>
    <property type="molecule type" value="Genomic_DNA"/>
</dbReference>
<feature type="region of interest" description="Disordered" evidence="2">
    <location>
        <begin position="40"/>
        <end position="86"/>
    </location>
</feature>